<dbReference type="InterPro" id="IPR040475">
    <property type="entry name" value="SGBP_B_XBD"/>
</dbReference>
<dbReference type="EMBL" id="KJ095703">
    <property type="protein sequence ID" value="AIA99567.1"/>
    <property type="molecule type" value="Genomic_DNA"/>
</dbReference>
<dbReference type="GO" id="GO:0030247">
    <property type="term" value="F:polysaccharide binding"/>
    <property type="evidence" value="ECO:0007669"/>
    <property type="project" value="InterPro"/>
</dbReference>
<proteinExistence type="predicted"/>
<dbReference type="Gene3D" id="2.60.40.10">
    <property type="entry name" value="Immunoglobulins"/>
    <property type="match status" value="2"/>
</dbReference>
<evidence type="ECO:0000313" key="2">
    <source>
        <dbReference type="EMBL" id="AIA99567.1"/>
    </source>
</evidence>
<dbReference type="InterPro" id="IPR014756">
    <property type="entry name" value="Ig_E-set"/>
</dbReference>
<sequence length="389" mass="42269">MKYMLTLAAGLWLLASCEQTHYGEDRGDTPRIEYVRPTTAAARDSLLVEAAMGATVALIGDGLSGASEVWFNDQKAKLNPTMITNRAVVVEVPGGMPGEVTNMITLRTKKGKEATFPFAVKIPAPRITWMTNLLAPAGATVTLRGNYFFPDANGKIEVLFPGNVKGTVVAFDTQNIRVTIPEGALEGTIAVTSLYGTGRAEFLYGDRTGVFIDGENGAWNGWSLSDFGTEGGYDGSYIKLEGKLGSWAWPDNKIQLLYNLGGKIADIAAADMGDYGLRFEANCLSWSDTPYIFRFGPAGSGNDVDGTPGGQYHWKPWLVEGQNVNWVTDGWETVSLPFSEFVYNKDESVNGLSLSPSDLVELYIMPFGAANGESELKLWLDNLRIVKIK</sequence>
<dbReference type="AlphaFoldDB" id="A0A060D1A6"/>
<dbReference type="InterPro" id="IPR008979">
    <property type="entry name" value="Galactose-bd-like_sf"/>
</dbReference>
<accession>A0A060D1A6</accession>
<dbReference type="SUPFAM" id="SSF81296">
    <property type="entry name" value="E set domains"/>
    <property type="match status" value="1"/>
</dbReference>
<evidence type="ECO:0000259" key="1">
    <source>
        <dbReference type="Pfam" id="PF18329"/>
    </source>
</evidence>
<dbReference type="SUPFAM" id="SSF49785">
    <property type="entry name" value="Galactose-binding domain-like"/>
    <property type="match status" value="1"/>
</dbReference>
<dbReference type="PROSITE" id="PS51257">
    <property type="entry name" value="PROKAR_LIPOPROTEIN"/>
    <property type="match status" value="1"/>
</dbReference>
<dbReference type="InterPro" id="IPR013783">
    <property type="entry name" value="Ig-like_fold"/>
</dbReference>
<feature type="domain" description="Surface glycan-binding protein B xyloglucan binding" evidence="1">
    <location>
        <begin position="205"/>
        <end position="387"/>
    </location>
</feature>
<organism evidence="2">
    <name type="scientific">uncultured bacterium contig00010(2014)</name>
    <dbReference type="NCBI Taxonomy" id="1465626"/>
    <lineage>
        <taxon>Bacteria</taxon>
        <taxon>environmental samples</taxon>
    </lineage>
</organism>
<reference evidence="2" key="1">
    <citation type="journal article" date="2014" name="Microb. Ecol.">
        <title>Phylogenetic and Functional Analysis of Gut Microbiota of a Fungus-Growing Higher Termite: Bacteroidetes from Higher Termites Are a Rich Source of beta-Glucosidase Genes.</title>
        <authorList>
            <person name="Zhang M."/>
            <person name="Liu N."/>
            <person name="Qian C."/>
            <person name="Wang Q."/>
            <person name="Wang Q."/>
            <person name="Long Y."/>
            <person name="Huang Y."/>
            <person name="Zhou Z."/>
            <person name="Yan X."/>
        </authorList>
    </citation>
    <scope>NUCLEOTIDE SEQUENCE</scope>
</reference>
<name>A0A060D1A6_9BACT</name>
<protein>
    <recommendedName>
        <fullName evidence="1">Surface glycan-binding protein B xyloglucan binding domain-containing protein</fullName>
    </recommendedName>
</protein>
<dbReference type="Pfam" id="PF18329">
    <property type="entry name" value="SGBP_B_XBD"/>
    <property type="match status" value="1"/>
</dbReference>